<dbReference type="EMBL" id="CM035443">
    <property type="protein sequence ID" value="KAH7277855.1"/>
    <property type="molecule type" value="Genomic_DNA"/>
</dbReference>
<protein>
    <submittedName>
        <fullName evidence="1">Uncharacterized protein</fullName>
    </submittedName>
</protein>
<accession>A0A8T2Q2D5</accession>
<keyword evidence="2" id="KW-1185">Reference proteome</keyword>
<gene>
    <name evidence="1" type="ORF">KP509_38G011700</name>
</gene>
<evidence type="ECO:0000313" key="1">
    <source>
        <dbReference type="EMBL" id="KAH7277855.1"/>
    </source>
</evidence>
<dbReference type="PANTHER" id="PTHR35281">
    <property type="entry name" value="BNAA02G34170D PROTEIN"/>
    <property type="match status" value="1"/>
</dbReference>
<sequence>MLDSILVDKLSLPVTSEVMIFQAASLIRFHACKHLSGTSGHQTMNFRIIVGFQPSHTCQAEYFRHLLKPVK</sequence>
<evidence type="ECO:0000313" key="2">
    <source>
        <dbReference type="Proteomes" id="UP000825935"/>
    </source>
</evidence>
<dbReference type="Proteomes" id="UP000825935">
    <property type="component" value="Chromosome 38"/>
</dbReference>
<dbReference type="PANTHER" id="PTHR35281:SF2">
    <property type="entry name" value="BNAA02G34170D PROTEIN"/>
    <property type="match status" value="1"/>
</dbReference>
<organism evidence="1 2">
    <name type="scientific">Ceratopteris richardii</name>
    <name type="common">Triangle waterfern</name>
    <dbReference type="NCBI Taxonomy" id="49495"/>
    <lineage>
        <taxon>Eukaryota</taxon>
        <taxon>Viridiplantae</taxon>
        <taxon>Streptophyta</taxon>
        <taxon>Embryophyta</taxon>
        <taxon>Tracheophyta</taxon>
        <taxon>Polypodiopsida</taxon>
        <taxon>Polypodiidae</taxon>
        <taxon>Polypodiales</taxon>
        <taxon>Pteridineae</taxon>
        <taxon>Pteridaceae</taxon>
        <taxon>Parkerioideae</taxon>
        <taxon>Ceratopteris</taxon>
    </lineage>
</organism>
<comment type="caution">
    <text evidence="1">The sequence shown here is derived from an EMBL/GenBank/DDBJ whole genome shotgun (WGS) entry which is preliminary data.</text>
</comment>
<dbReference type="OrthoDB" id="617505at2759"/>
<proteinExistence type="predicted"/>
<name>A0A8T2Q2D5_CERRI</name>
<reference evidence="1" key="1">
    <citation type="submission" date="2021-08" db="EMBL/GenBank/DDBJ databases">
        <title>WGS assembly of Ceratopteris richardii.</title>
        <authorList>
            <person name="Marchant D.B."/>
            <person name="Chen G."/>
            <person name="Jenkins J."/>
            <person name="Shu S."/>
            <person name="Leebens-Mack J."/>
            <person name="Grimwood J."/>
            <person name="Schmutz J."/>
            <person name="Soltis P."/>
            <person name="Soltis D."/>
            <person name="Chen Z.-H."/>
        </authorList>
    </citation>
    <scope>NUCLEOTIDE SEQUENCE</scope>
    <source>
        <strain evidence="1">Whitten #5841</strain>
        <tissue evidence="1">Leaf</tissue>
    </source>
</reference>
<dbReference type="AlphaFoldDB" id="A0A8T2Q2D5"/>